<sequence length="263" mass="27994">MTPDARQEEKAMFIRLARLLLAAMLVIVGGLTVSAAPAVAGSIPVANEKAYTETATTTGADQCSSPLNARKGAWICPDTSKVRSNAGTCSALGCWYYVANYWAEFSGDGIYGYNGTTLGYTEFFIDVQFSGGSSTSKPFQFESTRGTKQVRASGERLYFSSAHPEGYPVSGGATYKTWSGGPYGAGALVNGFGSGGYTAYEGTVAHAGVAHQFDWTDPSSSYPGRWYTFIKSPKFHRNSAGAYNLDNPPQLGSAWYGSGWNPS</sequence>
<protein>
    <recommendedName>
        <fullName evidence="3">Peptidase inhibitor family I36</fullName>
    </recommendedName>
</protein>
<evidence type="ECO:0008006" key="3">
    <source>
        <dbReference type="Google" id="ProtNLM"/>
    </source>
</evidence>
<evidence type="ECO:0000313" key="2">
    <source>
        <dbReference type="Proteomes" id="UP000622245"/>
    </source>
</evidence>
<dbReference type="EMBL" id="JAEVHL010000054">
    <property type="protein sequence ID" value="MBM0276397.1"/>
    <property type="molecule type" value="Genomic_DNA"/>
</dbReference>
<organism evidence="1 2">
    <name type="scientific">Micromonospora tarensis</name>
    <dbReference type="NCBI Taxonomy" id="2806100"/>
    <lineage>
        <taxon>Bacteria</taxon>
        <taxon>Bacillati</taxon>
        <taxon>Actinomycetota</taxon>
        <taxon>Actinomycetes</taxon>
        <taxon>Micromonosporales</taxon>
        <taxon>Micromonosporaceae</taxon>
        <taxon>Micromonospora</taxon>
    </lineage>
</organism>
<accession>A0ABS1YG58</accession>
<name>A0ABS1YG58_9ACTN</name>
<gene>
    <name evidence="1" type="ORF">JM949_13645</name>
</gene>
<dbReference type="Proteomes" id="UP000622245">
    <property type="component" value="Unassembled WGS sequence"/>
</dbReference>
<proteinExistence type="predicted"/>
<keyword evidence="2" id="KW-1185">Reference proteome</keyword>
<dbReference type="RefSeq" id="WP_203148872.1">
    <property type="nucleotide sequence ID" value="NZ_JAEVHL010000054.1"/>
</dbReference>
<evidence type="ECO:0000313" key="1">
    <source>
        <dbReference type="EMBL" id="MBM0276397.1"/>
    </source>
</evidence>
<reference evidence="1 2" key="1">
    <citation type="submission" date="2021-01" db="EMBL/GenBank/DDBJ databases">
        <title>Draft genome sequence of Micromonospora sp. strain STR1s_6.</title>
        <authorList>
            <person name="Karlyshev A."/>
            <person name="Jawad R."/>
        </authorList>
    </citation>
    <scope>NUCLEOTIDE SEQUENCE [LARGE SCALE GENOMIC DNA]</scope>
    <source>
        <strain evidence="1 2">STR1S-6</strain>
    </source>
</reference>
<comment type="caution">
    <text evidence="1">The sequence shown here is derived from an EMBL/GenBank/DDBJ whole genome shotgun (WGS) entry which is preliminary data.</text>
</comment>